<dbReference type="Pfam" id="PF00528">
    <property type="entry name" value="BPD_transp_1"/>
    <property type="match status" value="1"/>
</dbReference>
<comment type="subcellular location">
    <subcellularLocation>
        <location evidence="1">Cell inner membrane</location>
        <topology evidence="1">Multi-pass membrane protein</topology>
    </subcellularLocation>
    <subcellularLocation>
        <location evidence="8">Cell membrane</location>
        <topology evidence="8">Multi-pass membrane protein</topology>
    </subcellularLocation>
</comment>
<keyword evidence="5 8" id="KW-0812">Transmembrane</keyword>
<evidence type="ECO:0000256" key="2">
    <source>
        <dbReference type="ARBA" id="ARBA00022448"/>
    </source>
</evidence>
<sequence>MKAEKSFPELEKEDGQTVQGNINRKPLRNSRKGLFLQKGYKTSSWALILLFLTIVLGMTIAVVLSAFGEEWYGTFLPQGYTIEWFIKAWQAYEVGEYFKITMGIVLTATVISLVLSIPTVYILARRDFPFKQALISFFQLPFTLPDLLYAIPVASIFYSIGLAETIPGLIIVNLIVGIPFSVFILLPYMESLDPRLEYAATSLGATKFKLFQRIVLPQVVPGITASAINIFIRMFNTFTIILLISGPKTQTLNVMVFSVLQGSGSQPPAMLNSLALTLMIPLLFFSFLSLWVSSFTQRRLGK</sequence>
<evidence type="ECO:0000259" key="10">
    <source>
        <dbReference type="PROSITE" id="PS50928"/>
    </source>
</evidence>
<comment type="similarity">
    <text evidence="8">Belongs to the binding-protein-dependent transport system permease family.</text>
</comment>
<accession>A0A494ZZN7</accession>
<evidence type="ECO:0000256" key="4">
    <source>
        <dbReference type="ARBA" id="ARBA00022519"/>
    </source>
</evidence>
<dbReference type="Gene3D" id="1.10.3720.10">
    <property type="entry name" value="MetI-like"/>
    <property type="match status" value="1"/>
</dbReference>
<evidence type="ECO:0000256" key="1">
    <source>
        <dbReference type="ARBA" id="ARBA00004429"/>
    </source>
</evidence>
<dbReference type="PANTHER" id="PTHR43357">
    <property type="entry name" value="INNER MEMBRANE ABC TRANSPORTER PERMEASE PROTEIN YDCV"/>
    <property type="match status" value="1"/>
</dbReference>
<dbReference type="GO" id="GO:0005886">
    <property type="term" value="C:plasma membrane"/>
    <property type="evidence" value="ECO:0007669"/>
    <property type="project" value="UniProtKB-SubCell"/>
</dbReference>
<feature type="transmembrane region" description="Helical" evidence="8">
    <location>
        <begin position="45"/>
        <end position="67"/>
    </location>
</feature>
<dbReference type="CDD" id="cd06261">
    <property type="entry name" value="TM_PBP2"/>
    <property type="match status" value="1"/>
</dbReference>
<evidence type="ECO:0000256" key="8">
    <source>
        <dbReference type="RuleBase" id="RU363032"/>
    </source>
</evidence>
<gene>
    <name evidence="11" type="ORF">D8M06_12500</name>
</gene>
<evidence type="ECO:0000256" key="7">
    <source>
        <dbReference type="ARBA" id="ARBA00023136"/>
    </source>
</evidence>
<keyword evidence="7 8" id="KW-0472">Membrane</keyword>
<comment type="caution">
    <text evidence="11">The sequence shown here is derived from an EMBL/GenBank/DDBJ whole genome shotgun (WGS) entry which is preliminary data.</text>
</comment>
<evidence type="ECO:0000256" key="3">
    <source>
        <dbReference type="ARBA" id="ARBA00022475"/>
    </source>
</evidence>
<protein>
    <submittedName>
        <fullName evidence="11">ABC transporter permease subunit</fullName>
    </submittedName>
</protein>
<feature type="region of interest" description="Disordered" evidence="9">
    <location>
        <begin position="1"/>
        <end position="24"/>
    </location>
</feature>
<dbReference type="GO" id="GO:0055085">
    <property type="term" value="P:transmembrane transport"/>
    <property type="evidence" value="ECO:0007669"/>
    <property type="project" value="InterPro"/>
</dbReference>
<dbReference type="InterPro" id="IPR035906">
    <property type="entry name" value="MetI-like_sf"/>
</dbReference>
<dbReference type="Proteomes" id="UP000269301">
    <property type="component" value="Unassembled WGS sequence"/>
</dbReference>
<feature type="transmembrane region" description="Helical" evidence="8">
    <location>
        <begin position="100"/>
        <end position="124"/>
    </location>
</feature>
<keyword evidence="6 8" id="KW-1133">Transmembrane helix</keyword>
<dbReference type="SUPFAM" id="SSF161098">
    <property type="entry name" value="MetI-like"/>
    <property type="match status" value="1"/>
</dbReference>
<dbReference type="OrthoDB" id="9808619at2"/>
<evidence type="ECO:0000313" key="12">
    <source>
        <dbReference type="Proteomes" id="UP000269301"/>
    </source>
</evidence>
<name>A0A494ZZN7_9BACI</name>
<keyword evidence="12" id="KW-1185">Reference proteome</keyword>
<dbReference type="EMBL" id="RBZP01000010">
    <property type="protein sequence ID" value="RKQ32479.1"/>
    <property type="molecule type" value="Genomic_DNA"/>
</dbReference>
<dbReference type="RefSeq" id="WP_121204748.1">
    <property type="nucleotide sequence ID" value="NZ_RBZP01000010.1"/>
</dbReference>
<evidence type="ECO:0000256" key="6">
    <source>
        <dbReference type="ARBA" id="ARBA00022989"/>
    </source>
</evidence>
<reference evidence="11 12" key="1">
    <citation type="journal article" date="2016" name="Int. J. Syst. Evol. Microbiol.">
        <title>Oceanobacillus halophilus sp. nov., a novel moderately halophilic bacterium from a hypersaline lake.</title>
        <authorList>
            <person name="Amoozegar M.A."/>
            <person name="Bagheri M."/>
            <person name="Makhdoumi A."/>
            <person name="Nikou M.M."/>
            <person name="Fazeli S.A.S."/>
            <person name="Schumann P."/>
            <person name="Sproer C."/>
            <person name="Sanchez-Porro C."/>
            <person name="Ventosa A."/>
        </authorList>
    </citation>
    <scope>NUCLEOTIDE SEQUENCE [LARGE SCALE GENOMIC DNA]</scope>
    <source>
        <strain evidence="11 12">DSM 23996</strain>
    </source>
</reference>
<dbReference type="PROSITE" id="PS50928">
    <property type="entry name" value="ABC_TM1"/>
    <property type="match status" value="1"/>
</dbReference>
<proteinExistence type="inferred from homology"/>
<organism evidence="11 12">
    <name type="scientific">Oceanobacillus halophilus</name>
    <dbReference type="NCBI Taxonomy" id="930130"/>
    <lineage>
        <taxon>Bacteria</taxon>
        <taxon>Bacillati</taxon>
        <taxon>Bacillota</taxon>
        <taxon>Bacilli</taxon>
        <taxon>Bacillales</taxon>
        <taxon>Bacillaceae</taxon>
        <taxon>Oceanobacillus</taxon>
    </lineage>
</organism>
<feature type="compositionally biased region" description="Basic and acidic residues" evidence="9">
    <location>
        <begin position="1"/>
        <end position="15"/>
    </location>
</feature>
<evidence type="ECO:0000256" key="5">
    <source>
        <dbReference type="ARBA" id="ARBA00022692"/>
    </source>
</evidence>
<evidence type="ECO:0000313" key="11">
    <source>
        <dbReference type="EMBL" id="RKQ32479.1"/>
    </source>
</evidence>
<feature type="transmembrane region" description="Helical" evidence="8">
    <location>
        <begin position="136"/>
        <end position="160"/>
    </location>
</feature>
<dbReference type="InterPro" id="IPR000515">
    <property type="entry name" value="MetI-like"/>
</dbReference>
<feature type="transmembrane region" description="Helical" evidence="8">
    <location>
        <begin position="166"/>
        <end position="186"/>
    </location>
</feature>
<feature type="transmembrane region" description="Helical" evidence="8">
    <location>
        <begin position="269"/>
        <end position="292"/>
    </location>
</feature>
<dbReference type="AlphaFoldDB" id="A0A494ZZN7"/>
<keyword evidence="3" id="KW-1003">Cell membrane</keyword>
<keyword evidence="2 8" id="KW-0813">Transport</keyword>
<dbReference type="PANTHER" id="PTHR43357:SF4">
    <property type="entry name" value="INNER MEMBRANE ABC TRANSPORTER PERMEASE PROTEIN YDCV"/>
    <property type="match status" value="1"/>
</dbReference>
<evidence type="ECO:0000256" key="9">
    <source>
        <dbReference type="SAM" id="MobiDB-lite"/>
    </source>
</evidence>
<feature type="domain" description="ABC transmembrane type-1" evidence="10">
    <location>
        <begin position="98"/>
        <end position="289"/>
    </location>
</feature>
<keyword evidence="4" id="KW-0997">Cell inner membrane</keyword>